<reference evidence="3 4" key="2">
    <citation type="submission" date="2024-05" db="EMBL/GenBank/DDBJ databases">
        <authorList>
            <person name="Chen Y."/>
            <person name="Shah S."/>
            <person name="Dougan E. K."/>
            <person name="Thang M."/>
            <person name="Chan C."/>
        </authorList>
    </citation>
    <scope>NUCLEOTIDE SEQUENCE [LARGE SCALE GENOMIC DNA]</scope>
</reference>
<proteinExistence type="predicted"/>
<dbReference type="EMBL" id="CAMXCT020002544">
    <property type="protein sequence ID" value="CAL1152161.1"/>
    <property type="molecule type" value="Genomic_DNA"/>
</dbReference>
<evidence type="ECO:0000256" key="1">
    <source>
        <dbReference type="SAM" id="MobiDB-lite"/>
    </source>
</evidence>
<evidence type="ECO:0000313" key="2">
    <source>
        <dbReference type="EMBL" id="CAI3998786.1"/>
    </source>
</evidence>
<name>A0A9P1CYT8_9DINO</name>
<keyword evidence="4" id="KW-1185">Reference proteome</keyword>
<evidence type="ECO:0000313" key="4">
    <source>
        <dbReference type="Proteomes" id="UP001152797"/>
    </source>
</evidence>
<dbReference type="AlphaFoldDB" id="A0A9P1CYT8"/>
<feature type="compositionally biased region" description="Low complexity" evidence="1">
    <location>
        <begin position="320"/>
        <end position="332"/>
    </location>
</feature>
<comment type="caution">
    <text evidence="2">The sequence shown here is derived from an EMBL/GenBank/DDBJ whole genome shotgun (WGS) entry which is preliminary data.</text>
</comment>
<accession>A0A9P1CYT8</accession>
<dbReference type="EMBL" id="CAMXCT030002544">
    <property type="protein sequence ID" value="CAL4786098.1"/>
    <property type="molecule type" value="Genomic_DNA"/>
</dbReference>
<feature type="region of interest" description="Disordered" evidence="1">
    <location>
        <begin position="320"/>
        <end position="352"/>
    </location>
</feature>
<reference evidence="2" key="1">
    <citation type="submission" date="2022-10" db="EMBL/GenBank/DDBJ databases">
        <authorList>
            <person name="Chen Y."/>
            <person name="Dougan E. K."/>
            <person name="Chan C."/>
            <person name="Rhodes N."/>
            <person name="Thang M."/>
        </authorList>
    </citation>
    <scope>NUCLEOTIDE SEQUENCE</scope>
</reference>
<organism evidence="2">
    <name type="scientific">Cladocopium goreaui</name>
    <dbReference type="NCBI Taxonomy" id="2562237"/>
    <lineage>
        <taxon>Eukaryota</taxon>
        <taxon>Sar</taxon>
        <taxon>Alveolata</taxon>
        <taxon>Dinophyceae</taxon>
        <taxon>Suessiales</taxon>
        <taxon>Symbiodiniaceae</taxon>
        <taxon>Cladocopium</taxon>
    </lineage>
</organism>
<dbReference type="EMBL" id="CAMXCT010002544">
    <property type="protein sequence ID" value="CAI3998786.1"/>
    <property type="molecule type" value="Genomic_DNA"/>
</dbReference>
<gene>
    <name evidence="2" type="ORF">C1SCF055_LOCUS25058</name>
</gene>
<sequence>MVSFDLGSVAEHADGNSDGGERPCGISRDITTCTTLPLGASVEDLDTFSARCLDVPLVGLVKHMPADVSPVEFREEVLSWVNRRVKLGDITRCDPQHAVTVGNIGVLEHQLADRAKTYGNMRVDVDILSQKLDVASRAMLGRQQQRAMEMFPDKNPRDTEYYKVHAGTIATWKNDKLAPHLSNLQVYEKITKEIEGQLEYLLQCVVDSAQGTEETVDDDLMMELNSLCTQKGATPDKAIPKPASEVIANNAEINTRLEDHKQVHNFPGLEVVKPEASEPPTPHLRGHVQLMNRLDTTQLEACVQVNGKSCALETVNAGAAPGEEPAPGGVAVNSGDAEQNPPPPPTRIGPNGRVETEEGYQARMAHNAYMRFSRSLRRTLVCIQCGCTALMFWLMVSARSVEV</sequence>
<dbReference type="Proteomes" id="UP001152797">
    <property type="component" value="Unassembled WGS sequence"/>
</dbReference>
<evidence type="ECO:0000313" key="3">
    <source>
        <dbReference type="EMBL" id="CAL4786098.1"/>
    </source>
</evidence>
<protein>
    <submittedName>
        <fullName evidence="2">Uncharacterized protein</fullName>
    </submittedName>
</protein>